<evidence type="ECO:0000256" key="3">
    <source>
        <dbReference type="ARBA" id="ARBA00022969"/>
    </source>
</evidence>
<keyword evidence="2" id="KW-0800">Toxin</keyword>
<evidence type="ECO:0000313" key="8">
    <source>
        <dbReference type="Proteomes" id="UP001064632"/>
    </source>
</evidence>
<evidence type="ECO:0000256" key="1">
    <source>
        <dbReference type="ARBA" id="ARBA00007819"/>
    </source>
</evidence>
<comment type="similarity">
    <text evidence="1">Belongs to the delta endotoxin family.</text>
</comment>
<keyword evidence="8" id="KW-1185">Reference proteome</keyword>
<evidence type="ECO:0000256" key="2">
    <source>
        <dbReference type="ARBA" id="ARBA00022656"/>
    </source>
</evidence>
<dbReference type="PANTHER" id="PTHR37003:SF2">
    <property type="entry name" value="PESTICIDAL CRYSTAL PROTEIN N-TERMINAL DOMAIN-CONTAINING PROTEIN"/>
    <property type="match status" value="1"/>
</dbReference>
<dbReference type="PANTHER" id="PTHR37003">
    <property type="entry name" value="ENDOTOXIN_N DOMAIN-CONTAINING PROTEIN-RELATED"/>
    <property type="match status" value="1"/>
</dbReference>
<dbReference type="SUPFAM" id="SSF56849">
    <property type="entry name" value="delta-Endotoxin (insectocide), N-terminal domain"/>
    <property type="match status" value="1"/>
</dbReference>
<feature type="compositionally biased region" description="Low complexity" evidence="5">
    <location>
        <begin position="309"/>
        <end position="331"/>
    </location>
</feature>
<protein>
    <submittedName>
        <fullName evidence="7">Insecticidal delta-endotoxin Cry8Ea1 family protein</fullName>
    </submittedName>
</protein>
<dbReference type="InterPro" id="IPR038979">
    <property type="entry name" value="Pest_crys"/>
</dbReference>
<organism evidence="7 8">
    <name type="scientific">Tahibacter amnicola</name>
    <dbReference type="NCBI Taxonomy" id="2976241"/>
    <lineage>
        <taxon>Bacteria</taxon>
        <taxon>Pseudomonadati</taxon>
        <taxon>Pseudomonadota</taxon>
        <taxon>Gammaproteobacteria</taxon>
        <taxon>Lysobacterales</taxon>
        <taxon>Rhodanobacteraceae</taxon>
        <taxon>Tahibacter</taxon>
    </lineage>
</organism>
<dbReference type="Pfam" id="PF03945">
    <property type="entry name" value="Endotoxin_N"/>
    <property type="match status" value="1"/>
</dbReference>
<name>A0ABY6BG12_9GAMM</name>
<keyword evidence="4" id="KW-0843">Virulence</keyword>
<keyword evidence="3" id="KW-0749">Sporulation</keyword>
<evidence type="ECO:0000259" key="6">
    <source>
        <dbReference type="Pfam" id="PF03945"/>
    </source>
</evidence>
<dbReference type="EMBL" id="CP104694">
    <property type="protein sequence ID" value="UXI68959.1"/>
    <property type="molecule type" value="Genomic_DNA"/>
</dbReference>
<gene>
    <name evidence="7" type="ORF">N4264_04715</name>
</gene>
<proteinExistence type="inferred from homology"/>
<feature type="region of interest" description="Disordered" evidence="5">
    <location>
        <begin position="300"/>
        <end position="334"/>
    </location>
</feature>
<dbReference type="Proteomes" id="UP001064632">
    <property type="component" value="Chromosome"/>
</dbReference>
<evidence type="ECO:0000256" key="5">
    <source>
        <dbReference type="SAM" id="MobiDB-lite"/>
    </source>
</evidence>
<evidence type="ECO:0000313" key="7">
    <source>
        <dbReference type="EMBL" id="UXI68959.1"/>
    </source>
</evidence>
<dbReference type="Gene3D" id="1.20.190.10">
    <property type="entry name" value="Pesticidal crystal protein, N-terminal domain"/>
    <property type="match status" value="1"/>
</dbReference>
<accession>A0ABY6BG12</accession>
<reference evidence="7" key="1">
    <citation type="submission" date="2022-09" db="EMBL/GenBank/DDBJ databases">
        <title>Tahibacter sp. nov., isolated from a fresh water.</title>
        <authorList>
            <person name="Baek J.H."/>
            <person name="Lee J.K."/>
            <person name="Kim J.M."/>
            <person name="Jeon C.O."/>
        </authorList>
    </citation>
    <scope>NUCLEOTIDE SEQUENCE</scope>
    <source>
        <strain evidence="7">W38</strain>
    </source>
</reference>
<feature type="domain" description="Pesticidal crystal protein" evidence="6">
    <location>
        <begin position="34"/>
        <end position="243"/>
    </location>
</feature>
<dbReference type="InterPro" id="IPR036716">
    <property type="entry name" value="Pest_crys_N_sf"/>
</dbReference>
<evidence type="ECO:0000256" key="4">
    <source>
        <dbReference type="ARBA" id="ARBA00023026"/>
    </source>
</evidence>
<dbReference type="RefSeq" id="WP_261695918.1">
    <property type="nucleotide sequence ID" value="NZ_CP104694.1"/>
</dbReference>
<sequence>MSALDPAKGQLALGVTVALGIESDFDYNNAARVVITTALGEIPAVGALLSALVDIFWPSPTVDVWAMVEARVEALVNQKIAERVWQQVSEALAGLQNVLDDYIYAAQNFPNDPRYISEKYNVAQGHFLHDLPAFQSKGYELLLLPLFAQFANLHLGLMRDGVAFGAQWGWGPEIIARVKQQLVEAIGSYTAYTDKIYTSALEQRKAQAPSNPAKTEPFNYVNRFVREMTLTVNDFRAMWQYYDISKYPTPPAIYLDREIYSDAVGTSHDSAFTLPTQPPTLPISRVIVWGWDRIDAAEVDYPPNGGPDGRSTTGRMGNSSGGSNMPPHGGSFDTTRNPITLVRARTGDILNALWFQFKDGSWSNKLGGNYPGGGDHDFTYPGEILSSIKIMGVSRFYGSANCAVFGFKFEHKPQPSAELLQRMYRTSPEAVSPTELARRLGASEQTVRDVAAWAEQNHWSLAREQHWQLLAARVNRRETH</sequence>
<dbReference type="InterPro" id="IPR005639">
    <property type="entry name" value="Pest_crys_dom_I"/>
</dbReference>